<reference evidence="2 3" key="1">
    <citation type="journal article" date="2015" name="Genome Announc.">
        <title>Expanding the biotechnology potential of lactobacilli through comparative genomics of 213 strains and associated genera.</title>
        <authorList>
            <person name="Sun Z."/>
            <person name="Harris H.M."/>
            <person name="McCann A."/>
            <person name="Guo C."/>
            <person name="Argimon S."/>
            <person name="Zhang W."/>
            <person name="Yang X."/>
            <person name="Jeffery I.B."/>
            <person name="Cooney J.C."/>
            <person name="Kagawa T.F."/>
            <person name="Liu W."/>
            <person name="Song Y."/>
            <person name="Salvetti E."/>
            <person name="Wrobel A."/>
            <person name="Rasinkangas P."/>
            <person name="Parkhill J."/>
            <person name="Rea M.C."/>
            <person name="O'Sullivan O."/>
            <person name="Ritari J."/>
            <person name="Douillard F.P."/>
            <person name="Paul Ross R."/>
            <person name="Yang R."/>
            <person name="Briner A.E."/>
            <person name="Felis G.E."/>
            <person name="de Vos W.M."/>
            <person name="Barrangou R."/>
            <person name="Klaenhammer T.R."/>
            <person name="Caufield P.W."/>
            <person name="Cui Y."/>
            <person name="Zhang H."/>
            <person name="O'Toole P.W."/>
        </authorList>
    </citation>
    <scope>NUCLEOTIDE SEQUENCE [LARGE SCALE GENOMIC DNA]</scope>
    <source>
        <strain evidence="2 3">DSM 20405</strain>
    </source>
</reference>
<name>A0A0R2HDS7_9FIRM</name>
<protein>
    <submittedName>
        <fullName evidence="2">Uncharacterized protein</fullName>
    </submittedName>
</protein>
<dbReference type="RefSeq" id="WP_029071055.1">
    <property type="nucleotide sequence ID" value="NZ_JNKN01000041.1"/>
</dbReference>
<keyword evidence="1" id="KW-0472">Membrane</keyword>
<evidence type="ECO:0000313" key="2">
    <source>
        <dbReference type="EMBL" id="KRN47556.1"/>
    </source>
</evidence>
<dbReference type="EMBL" id="JQBL01000040">
    <property type="protein sequence ID" value="KRN47556.1"/>
    <property type="molecule type" value="Genomic_DNA"/>
</dbReference>
<dbReference type="PATRIC" id="fig|1410657.5.peg.1535"/>
<dbReference type="Proteomes" id="UP000051841">
    <property type="component" value="Unassembled WGS sequence"/>
</dbReference>
<evidence type="ECO:0000313" key="3">
    <source>
        <dbReference type="Proteomes" id="UP000051841"/>
    </source>
</evidence>
<dbReference type="AlphaFoldDB" id="A0A0R2HDS7"/>
<accession>A0A0R2HDS7</accession>
<organism evidence="2 3">
    <name type="scientific">Kandleria vitulina DSM 20405</name>
    <dbReference type="NCBI Taxonomy" id="1410657"/>
    <lineage>
        <taxon>Bacteria</taxon>
        <taxon>Bacillati</taxon>
        <taxon>Bacillota</taxon>
        <taxon>Erysipelotrichia</taxon>
        <taxon>Erysipelotrichales</taxon>
        <taxon>Coprobacillaceae</taxon>
        <taxon>Kandleria</taxon>
    </lineage>
</organism>
<keyword evidence="1" id="KW-0812">Transmembrane</keyword>
<comment type="caution">
    <text evidence="2">The sequence shown here is derived from an EMBL/GenBank/DDBJ whole genome shotgun (WGS) entry which is preliminary data.</text>
</comment>
<sequence length="92" mass="10359">MKNREAYISLIKKLEILSSILLVVFIVLSVVMKWGLAGIVSGIVIYILIAIYTYSIIKKCACPSCGNTEIFIRKRGMIVGVEKRCPRCHKKL</sequence>
<proteinExistence type="predicted"/>
<feature type="transmembrane region" description="Helical" evidence="1">
    <location>
        <begin position="21"/>
        <end position="54"/>
    </location>
</feature>
<keyword evidence="1" id="KW-1133">Transmembrane helix</keyword>
<gene>
    <name evidence="2" type="ORF">IV49_GL001487</name>
</gene>
<evidence type="ECO:0000256" key="1">
    <source>
        <dbReference type="SAM" id="Phobius"/>
    </source>
</evidence>
<keyword evidence="3" id="KW-1185">Reference proteome</keyword>